<dbReference type="EMBL" id="MW660364">
    <property type="protein sequence ID" value="QWM97185.1"/>
    <property type="molecule type" value="Genomic_DNA"/>
</dbReference>
<dbReference type="RefSeq" id="YP_010134865.1">
    <property type="nucleotide sequence ID" value="NC_056808.1"/>
</dbReference>
<keyword evidence="3" id="KW-0496">Mitochondrion</keyword>
<evidence type="ECO:0000313" key="4">
    <source>
        <dbReference type="EMBL" id="QWM97185.1"/>
    </source>
</evidence>
<keyword evidence="1" id="KW-0175">Coiled coil</keyword>
<name>A0A8F0WII1_9AGAM</name>
<accession>A0A8F0WII1</accession>
<dbReference type="AlphaFoldDB" id="A0A8F0WII1"/>
<evidence type="ECO:0000256" key="1">
    <source>
        <dbReference type="SAM" id="Coils"/>
    </source>
</evidence>
<feature type="transmembrane region" description="Helical" evidence="2">
    <location>
        <begin position="161"/>
        <end position="184"/>
    </location>
</feature>
<proteinExistence type="predicted"/>
<keyword evidence="2" id="KW-0812">Transmembrane</keyword>
<dbReference type="EMBL" id="MW648990">
    <property type="protein sequence ID" value="QWM94553.1"/>
    <property type="molecule type" value="Genomic_DNA"/>
</dbReference>
<feature type="transmembrane region" description="Helical" evidence="2">
    <location>
        <begin position="210"/>
        <end position="230"/>
    </location>
</feature>
<evidence type="ECO:0000313" key="5">
    <source>
        <dbReference type="EMBL" id="UHB41860.1"/>
    </source>
</evidence>
<sequence length="238" mass="27664">MNTNIQQLYKKMLKNLSVLGVSLSIYNTITSQTTVQALRDNLESEKDKNSKLITEINNLVSENESNSKIESIIRKSFENNETKIEMLSNKINSLIETKSLDEIKIIEVNNAMKDLNKDLIGVIDKIDETLKSSIIDSDILNYMISHINSLNYFQSLAISHLFLIILISILLIDLMTIYFGDYFLDKFNIKDKYPRIFKIIELRRKFQKFYLIKDLVIIFLALIALAYINIKLFLMFSI</sequence>
<reference evidence="3" key="2">
    <citation type="submission" date="2021-02" db="EMBL/GenBank/DDBJ databases">
        <authorList>
            <person name="Weicai S.S."/>
            <person name="Shi C.C."/>
        </authorList>
    </citation>
    <scope>NUCLEOTIDE SEQUENCE</scope>
</reference>
<reference evidence="5" key="3">
    <citation type="submission" date="2021-05" db="EMBL/GenBank/DDBJ databases">
        <title>Characterization of the complete mitochondrial genome of Xerocomus impolitus.</title>
        <authorList>
            <person name="Li Q."/>
            <person name="Peng C."/>
        </authorList>
    </citation>
    <scope>NUCLEOTIDE SEQUENCE</scope>
</reference>
<keyword evidence="2" id="KW-0472">Membrane</keyword>
<feature type="coiled-coil region" evidence="1">
    <location>
        <begin position="35"/>
        <end position="97"/>
    </location>
</feature>
<protein>
    <submittedName>
        <fullName evidence="3">Uncharacterized protein</fullName>
    </submittedName>
</protein>
<dbReference type="GeneID" id="67125100"/>
<gene>
    <name evidence="3" type="primary">orf238</name>
</gene>
<organism evidence="3">
    <name type="scientific">Hemileccinum impolitum</name>
    <dbReference type="NCBI Taxonomy" id="121045"/>
    <lineage>
        <taxon>Eukaryota</taxon>
        <taxon>Fungi</taxon>
        <taxon>Dikarya</taxon>
        <taxon>Basidiomycota</taxon>
        <taxon>Agaricomycotina</taxon>
        <taxon>Agaricomycetes</taxon>
        <taxon>Agaricomycetidae</taxon>
        <taxon>Boletales</taxon>
        <taxon>Boletineae</taxon>
        <taxon>Boletaceae</taxon>
        <taxon>Boletoideae</taxon>
        <taxon>Hemileccinum</taxon>
    </lineage>
</organism>
<geneLocation type="mitochondrion" evidence="3"/>
<keyword evidence="2" id="KW-1133">Transmembrane helix</keyword>
<evidence type="ECO:0000313" key="3">
    <source>
        <dbReference type="EMBL" id="QWM94553.1"/>
    </source>
</evidence>
<reference evidence="4" key="1">
    <citation type="submission" date="2021-02" db="EMBL/GenBank/DDBJ databases">
        <title>The Complete Mitochondrion Genome Sequence and Annotation of Xerocomus impolitus.</title>
        <authorList>
            <person name="Song W.W."/>
            <person name="Shi C.C."/>
            <person name="Lu Y.Y."/>
        </authorList>
    </citation>
    <scope>NUCLEOTIDE SEQUENCE</scope>
</reference>
<evidence type="ECO:0000256" key="2">
    <source>
        <dbReference type="SAM" id="Phobius"/>
    </source>
</evidence>
<dbReference type="EMBL" id="MZ261925">
    <property type="protein sequence ID" value="UHB41860.1"/>
    <property type="molecule type" value="Genomic_DNA"/>
</dbReference>